<evidence type="ECO:0000313" key="6">
    <source>
        <dbReference type="EMBL" id="GLI67621.1"/>
    </source>
</evidence>
<proteinExistence type="predicted"/>
<dbReference type="Gene3D" id="3.40.50.300">
    <property type="entry name" value="P-loop containing nucleotide triphosphate hydrolases"/>
    <property type="match status" value="1"/>
</dbReference>
<dbReference type="Pfam" id="PF13361">
    <property type="entry name" value="UvrD_C"/>
    <property type="match status" value="1"/>
</dbReference>
<keyword evidence="4" id="KW-0067">ATP-binding</keyword>
<reference evidence="6 7" key="1">
    <citation type="journal article" date="2023" name="IScience">
        <title>Expanded male sex-determining region conserved during the evolution of homothallism in the green alga Volvox.</title>
        <authorList>
            <person name="Yamamoto K."/>
            <person name="Matsuzaki R."/>
            <person name="Mahakham W."/>
            <person name="Heman W."/>
            <person name="Sekimoto H."/>
            <person name="Kawachi M."/>
            <person name="Minakuchi Y."/>
            <person name="Toyoda A."/>
            <person name="Nozaki H."/>
        </authorList>
    </citation>
    <scope>NUCLEOTIDE SEQUENCE [LARGE SCALE GENOMIC DNA]</scope>
    <source>
        <strain evidence="6 7">NIES-4468</strain>
    </source>
</reference>
<evidence type="ECO:0000259" key="5">
    <source>
        <dbReference type="Pfam" id="PF13361"/>
    </source>
</evidence>
<comment type="caution">
    <text evidence="6">The sequence shown here is derived from an EMBL/GenBank/DDBJ whole genome shotgun (WGS) entry which is preliminary data.</text>
</comment>
<sequence length="311" mass="34515">DGVGAGSRVAIVPRRGHGLAVATPQIQQLRMNFRTHQGVLDVAALVVDVLRHYFPRQLDHLDRERALFPGPHPLLLEGISSDHLAILLSGLDRNTSRIEFGAHQVILVRTMASVAQLPQDIQDSNAIIMTVPQAKGLEFDDVFIVDFFNDSDANAEWRVLGSYLAEVAATGGVAAADGHKYNMQQVTAPDPGAVRPLKFDERSHVLLAEELKHLYTALTRAKNNVVIFDRNPTKRAPFYHLLQSLGIARAVHRTLLEDGQDAVWYGLTQQATSSRAEWAKRARNLLDNRHYLMARKAFVQAADMVRAEVAE</sequence>
<evidence type="ECO:0000313" key="7">
    <source>
        <dbReference type="Proteomes" id="UP001165090"/>
    </source>
</evidence>
<keyword evidence="3" id="KW-0347">Helicase</keyword>
<feature type="domain" description="UvrD-like helicase C-terminal" evidence="5">
    <location>
        <begin position="121"/>
        <end position="227"/>
    </location>
</feature>
<name>A0ABQ5SCL6_9CHLO</name>
<dbReference type="PANTHER" id="PTHR21529:SF4">
    <property type="entry name" value="TPR AND ANKYRIN REPEAT-CONTAINING PROTEIN 1"/>
    <property type="match status" value="1"/>
</dbReference>
<evidence type="ECO:0000256" key="2">
    <source>
        <dbReference type="ARBA" id="ARBA00022801"/>
    </source>
</evidence>
<keyword evidence="7" id="KW-1185">Reference proteome</keyword>
<keyword evidence="2" id="KW-0378">Hydrolase</keyword>
<feature type="non-terminal residue" evidence="6">
    <location>
        <position position="311"/>
    </location>
</feature>
<keyword evidence="1" id="KW-0547">Nucleotide-binding</keyword>
<organism evidence="6 7">
    <name type="scientific">Volvox africanus</name>
    <dbReference type="NCBI Taxonomy" id="51714"/>
    <lineage>
        <taxon>Eukaryota</taxon>
        <taxon>Viridiplantae</taxon>
        <taxon>Chlorophyta</taxon>
        <taxon>core chlorophytes</taxon>
        <taxon>Chlorophyceae</taxon>
        <taxon>CS clade</taxon>
        <taxon>Chlamydomonadales</taxon>
        <taxon>Volvocaceae</taxon>
        <taxon>Volvox</taxon>
    </lineage>
</organism>
<dbReference type="PANTHER" id="PTHR21529">
    <property type="entry name" value="MAMMARY TURMOR VIRUS RECEPTOR HOMOLOG 1, 2 MTVR1, 2"/>
    <property type="match status" value="1"/>
</dbReference>
<accession>A0ABQ5SCL6</accession>
<dbReference type="Proteomes" id="UP001165090">
    <property type="component" value="Unassembled WGS sequence"/>
</dbReference>
<evidence type="ECO:0000256" key="4">
    <source>
        <dbReference type="ARBA" id="ARBA00022840"/>
    </source>
</evidence>
<dbReference type="InterPro" id="IPR014017">
    <property type="entry name" value="DNA_helicase_UvrD-like_C"/>
</dbReference>
<protein>
    <recommendedName>
        <fullName evidence="5">UvrD-like helicase C-terminal domain-containing protein</fullName>
    </recommendedName>
</protein>
<evidence type="ECO:0000256" key="3">
    <source>
        <dbReference type="ARBA" id="ARBA00022806"/>
    </source>
</evidence>
<feature type="non-terminal residue" evidence="6">
    <location>
        <position position="1"/>
    </location>
</feature>
<dbReference type="SUPFAM" id="SSF52540">
    <property type="entry name" value="P-loop containing nucleoside triphosphate hydrolases"/>
    <property type="match status" value="1"/>
</dbReference>
<dbReference type="EMBL" id="BSDZ01000078">
    <property type="protein sequence ID" value="GLI67621.1"/>
    <property type="molecule type" value="Genomic_DNA"/>
</dbReference>
<dbReference type="InterPro" id="IPR039904">
    <property type="entry name" value="TRANK1"/>
</dbReference>
<dbReference type="InterPro" id="IPR027417">
    <property type="entry name" value="P-loop_NTPase"/>
</dbReference>
<evidence type="ECO:0000256" key="1">
    <source>
        <dbReference type="ARBA" id="ARBA00022741"/>
    </source>
</evidence>
<gene>
    <name evidence="6" type="ORF">VaNZ11_011868</name>
</gene>